<reference evidence="1" key="1">
    <citation type="journal article" date="2021" name="Proc. Natl. Acad. Sci. U.S.A.">
        <title>A Catalog of Tens of Thousands of Viruses from Human Metagenomes Reveals Hidden Associations with Chronic Diseases.</title>
        <authorList>
            <person name="Tisza M.J."/>
            <person name="Buck C.B."/>
        </authorList>
    </citation>
    <scope>NUCLEOTIDE SEQUENCE</scope>
    <source>
        <strain evidence="1">Ct8NQ14</strain>
    </source>
</reference>
<name>A0A8S5PNR9_9CAUD</name>
<sequence length="116" mass="13253">MNMQKTTVSFETFNDGVVSIHLIDDDGNAGQIRGKFRYAEKTVGAVRYYEAMTAKVQIDRLIRIQYQEWLTTEYLAVIQGRVYEISQVQMIPDSLPRTSALSLHLARQREVADGIL</sequence>
<evidence type="ECO:0000313" key="1">
    <source>
        <dbReference type="EMBL" id="DAE08147.1"/>
    </source>
</evidence>
<proteinExistence type="predicted"/>
<organism evidence="1">
    <name type="scientific">Siphoviridae sp. ct8NQ14</name>
    <dbReference type="NCBI Taxonomy" id="2825363"/>
    <lineage>
        <taxon>Viruses</taxon>
        <taxon>Duplodnaviria</taxon>
        <taxon>Heunggongvirae</taxon>
        <taxon>Uroviricota</taxon>
        <taxon>Caudoviricetes</taxon>
    </lineage>
</organism>
<dbReference type="EMBL" id="BK015464">
    <property type="protein sequence ID" value="DAE08147.1"/>
    <property type="molecule type" value="Genomic_DNA"/>
</dbReference>
<protein>
    <submittedName>
        <fullName evidence="1">Uncharacterized protein</fullName>
    </submittedName>
</protein>
<accession>A0A8S5PNR9</accession>